<organism evidence="14">
    <name type="scientific">human gut metagenome</name>
    <dbReference type="NCBI Taxonomy" id="408170"/>
    <lineage>
        <taxon>unclassified sequences</taxon>
        <taxon>metagenomes</taxon>
        <taxon>organismal metagenomes</taxon>
    </lineage>
</organism>
<evidence type="ECO:0000256" key="4">
    <source>
        <dbReference type="ARBA" id="ARBA00022692"/>
    </source>
</evidence>
<evidence type="ECO:0000259" key="13">
    <source>
        <dbReference type="PROSITE" id="PS50894"/>
    </source>
</evidence>
<evidence type="ECO:0000256" key="9">
    <source>
        <dbReference type="ARBA" id="ARBA00023136"/>
    </source>
</evidence>
<dbReference type="EMBL" id="AZMM01018624">
    <property type="protein sequence ID" value="ETJ18486.1"/>
    <property type="molecule type" value="Genomic_DNA"/>
</dbReference>
<evidence type="ECO:0000256" key="8">
    <source>
        <dbReference type="ARBA" id="ARBA00023012"/>
    </source>
</evidence>
<dbReference type="Gene3D" id="1.10.287.130">
    <property type="match status" value="1"/>
</dbReference>
<dbReference type="PRINTS" id="PR00344">
    <property type="entry name" value="BCTRLSENSOR"/>
</dbReference>
<gene>
    <name evidence="14" type="ORF">Q604_UNBC18624G0001</name>
</gene>
<feature type="domain" description="HPt" evidence="13">
    <location>
        <begin position="713"/>
        <end position="810"/>
    </location>
</feature>
<keyword evidence="5" id="KW-0547">Nucleotide-binding</keyword>
<dbReference type="InterPro" id="IPR003594">
    <property type="entry name" value="HATPase_dom"/>
</dbReference>
<comment type="caution">
    <text evidence="14">The sequence shown here is derived from an EMBL/GenBank/DDBJ whole genome shotgun (WGS) entry which is preliminary data.</text>
</comment>
<dbReference type="GO" id="GO:0000155">
    <property type="term" value="F:phosphorelay sensor kinase activity"/>
    <property type="evidence" value="ECO:0007669"/>
    <property type="project" value="InterPro"/>
</dbReference>
<evidence type="ECO:0000256" key="5">
    <source>
        <dbReference type="ARBA" id="ARBA00022741"/>
    </source>
</evidence>
<dbReference type="InterPro" id="IPR036641">
    <property type="entry name" value="HPT_dom_sf"/>
</dbReference>
<keyword evidence="3" id="KW-0597">Phosphoprotein</keyword>
<evidence type="ECO:0000256" key="1">
    <source>
        <dbReference type="ARBA" id="ARBA00004651"/>
    </source>
</evidence>
<dbReference type="AlphaFoldDB" id="W1WKR4"/>
<dbReference type="InterPro" id="IPR011006">
    <property type="entry name" value="CheY-like_superfamily"/>
</dbReference>
<keyword evidence="2" id="KW-1003">Cell membrane</keyword>
<dbReference type="Pfam" id="PF00072">
    <property type="entry name" value="Response_reg"/>
    <property type="match status" value="1"/>
</dbReference>
<dbReference type="PROSITE" id="PS50894">
    <property type="entry name" value="HPT"/>
    <property type="match status" value="1"/>
</dbReference>
<dbReference type="Gene3D" id="3.40.50.2300">
    <property type="match status" value="1"/>
</dbReference>
<dbReference type="InterPro" id="IPR036097">
    <property type="entry name" value="HisK_dim/P_sf"/>
</dbReference>
<evidence type="ECO:0000256" key="2">
    <source>
        <dbReference type="ARBA" id="ARBA00022475"/>
    </source>
</evidence>
<reference evidence="14" key="1">
    <citation type="submission" date="2013-12" db="EMBL/GenBank/DDBJ databases">
        <title>A Varibaculum cambriense genome reconstructed from a premature infant gut community with otherwise low bacterial novelty that shifts toward anaerobic metabolism during the third week of life.</title>
        <authorList>
            <person name="Brown C.T."/>
            <person name="Sharon I."/>
            <person name="Thomas B.C."/>
            <person name="Castelle C.J."/>
            <person name="Morowitz M.J."/>
            <person name="Banfield J.F."/>
        </authorList>
    </citation>
    <scope>NUCLEOTIDE SEQUENCE</scope>
</reference>
<evidence type="ECO:0000256" key="3">
    <source>
        <dbReference type="ARBA" id="ARBA00022553"/>
    </source>
</evidence>
<dbReference type="GO" id="GO:0005886">
    <property type="term" value="C:plasma membrane"/>
    <property type="evidence" value="ECO:0007669"/>
    <property type="project" value="UniProtKB-SubCell"/>
</dbReference>
<keyword evidence="9 10" id="KW-0472">Membrane</keyword>
<dbReference type="Pfam" id="PF00512">
    <property type="entry name" value="HisKA"/>
    <property type="match status" value="1"/>
</dbReference>
<name>W1WKR4_9ZZZZ</name>
<protein>
    <submittedName>
        <fullName evidence="14">His Kinase A protein</fullName>
    </submittedName>
</protein>
<keyword evidence="7 10" id="KW-1133">Transmembrane helix</keyword>
<keyword evidence="14" id="KW-0808">Transferase</keyword>
<dbReference type="SMART" id="SM00388">
    <property type="entry name" value="HisKA"/>
    <property type="match status" value="1"/>
</dbReference>
<dbReference type="FunFam" id="3.30.565.10:FF:000010">
    <property type="entry name" value="Sensor histidine kinase RcsC"/>
    <property type="match status" value="1"/>
</dbReference>
<dbReference type="PANTHER" id="PTHR45339:SF1">
    <property type="entry name" value="HYBRID SIGNAL TRANSDUCTION HISTIDINE KINASE J"/>
    <property type="match status" value="1"/>
</dbReference>
<evidence type="ECO:0000256" key="6">
    <source>
        <dbReference type="ARBA" id="ARBA00022840"/>
    </source>
</evidence>
<keyword evidence="4 10" id="KW-0812">Transmembrane</keyword>
<feature type="transmembrane region" description="Helical" evidence="10">
    <location>
        <begin position="222"/>
        <end position="245"/>
    </location>
</feature>
<dbReference type="InterPro" id="IPR008207">
    <property type="entry name" value="Sig_transdc_His_kin_Hpt_dom"/>
</dbReference>
<feature type="domain" description="Histidine kinase" evidence="11">
    <location>
        <begin position="306"/>
        <end position="527"/>
    </location>
</feature>
<dbReference type="InterPro" id="IPR036890">
    <property type="entry name" value="HATPase_C_sf"/>
</dbReference>
<evidence type="ECO:0000259" key="11">
    <source>
        <dbReference type="PROSITE" id="PS50109"/>
    </source>
</evidence>
<dbReference type="InterPro" id="IPR004358">
    <property type="entry name" value="Sig_transdc_His_kin-like_C"/>
</dbReference>
<dbReference type="SUPFAM" id="SSF47384">
    <property type="entry name" value="Homodimeric domain of signal transducing histidine kinase"/>
    <property type="match status" value="1"/>
</dbReference>
<dbReference type="PROSITE" id="PS50110">
    <property type="entry name" value="RESPONSE_REGULATORY"/>
    <property type="match status" value="1"/>
</dbReference>
<dbReference type="InterPro" id="IPR005467">
    <property type="entry name" value="His_kinase_dom"/>
</dbReference>
<dbReference type="SMART" id="SM00387">
    <property type="entry name" value="HATPase_c"/>
    <property type="match status" value="1"/>
</dbReference>
<dbReference type="SUPFAM" id="SSF55874">
    <property type="entry name" value="ATPase domain of HSP90 chaperone/DNA topoisomerase II/histidine kinase"/>
    <property type="match status" value="1"/>
</dbReference>
<dbReference type="SMART" id="SM00448">
    <property type="entry name" value="REC"/>
    <property type="match status" value="1"/>
</dbReference>
<dbReference type="Pfam" id="PF02518">
    <property type="entry name" value="HATPase_c"/>
    <property type="match status" value="1"/>
</dbReference>
<evidence type="ECO:0000259" key="12">
    <source>
        <dbReference type="PROSITE" id="PS50110"/>
    </source>
</evidence>
<dbReference type="Gene3D" id="3.30.565.10">
    <property type="entry name" value="Histidine kinase-like ATPase, C-terminal domain"/>
    <property type="match status" value="1"/>
</dbReference>
<dbReference type="CDD" id="cd16922">
    <property type="entry name" value="HATPase_EvgS-ArcB-TorS-like"/>
    <property type="match status" value="1"/>
</dbReference>
<keyword evidence="6" id="KW-0067">ATP-binding</keyword>
<evidence type="ECO:0000256" key="10">
    <source>
        <dbReference type="SAM" id="Phobius"/>
    </source>
</evidence>
<dbReference type="CDD" id="cd00082">
    <property type="entry name" value="HisKA"/>
    <property type="match status" value="1"/>
</dbReference>
<feature type="transmembrane region" description="Helical" evidence="10">
    <location>
        <begin position="20"/>
        <end position="44"/>
    </location>
</feature>
<accession>W1WKR4</accession>
<dbReference type="GO" id="GO:0005524">
    <property type="term" value="F:ATP binding"/>
    <property type="evidence" value="ECO:0007669"/>
    <property type="project" value="UniProtKB-KW"/>
</dbReference>
<dbReference type="InterPro" id="IPR003661">
    <property type="entry name" value="HisK_dim/P_dom"/>
</dbReference>
<dbReference type="SUPFAM" id="SSF52172">
    <property type="entry name" value="CheY-like"/>
    <property type="match status" value="1"/>
</dbReference>
<dbReference type="SUPFAM" id="SSF47226">
    <property type="entry name" value="Histidine-containing phosphotransfer domain, HPT domain"/>
    <property type="match status" value="1"/>
</dbReference>
<keyword evidence="8" id="KW-0902">Two-component regulatory system</keyword>
<dbReference type="PANTHER" id="PTHR45339">
    <property type="entry name" value="HYBRID SIGNAL TRANSDUCTION HISTIDINE KINASE J"/>
    <property type="match status" value="1"/>
</dbReference>
<feature type="non-terminal residue" evidence="14">
    <location>
        <position position="1"/>
    </location>
</feature>
<comment type="subcellular location">
    <subcellularLocation>
        <location evidence="1">Cell membrane</location>
        <topology evidence="1">Multi-pass membrane protein</topology>
    </subcellularLocation>
</comment>
<feature type="domain" description="Response regulatory" evidence="12">
    <location>
        <begin position="552"/>
        <end position="668"/>
    </location>
</feature>
<dbReference type="Gene3D" id="1.20.120.160">
    <property type="entry name" value="HPT domain"/>
    <property type="match status" value="1"/>
</dbReference>
<evidence type="ECO:0000256" key="7">
    <source>
        <dbReference type="ARBA" id="ARBA00022989"/>
    </source>
</evidence>
<proteinExistence type="predicted"/>
<sequence>NDFWGDKVLKYSISQKWINILISCLLFLIIYSIIYSVLYIHVCIENEKTGEELRYEYEQISQTLLKTSDYMTEAVRNFVVTDDFGYLDDYWKEVQINKNREKVIEKLNTMKLSEGEKRNVSLAKEYSDYLMDTELKAMKLIIESLDIYEDNIPERLLRYKLNVVDENLSNTEKREKALEILFNQEYLQGKKVISNSISKFQESINSRMTIQMNTSMNSTMEALTVQTSFLIISFMLVIVVLIIFYKSFMFPIKNYTKILNDTYSKTKKYNLEPEGSKELKILAERFNILYDDLLKANNAKSEFLATMSHEIRTPLNTLIGYNQVLENTELSESQKRAVSMSKFAAKNLMNIINNILDFSKLENNKFELENIVFDLNDYLMNIKNVFLNEVNKRGLYFKLEIEENMPRFVCGDMTKLNQILMNIISNALKFIDIGGIKLSVYWRNIDLKKIQIKFNVEDTGIGIEKEKLEHIFEPFEQSNASIARKYGGTGLGLAISKKLANLFEGDITVKSTYGLGSTFSVTLNLQKVLKEEGEQISQENYINKKVRFDNVNVLIVDDNEINRIMEKELLEYYGFKVSLVSGGIEAVNLCREKQFDLILMDIRMGGMDGYEATRNIRKKGLCRDSYIIALSADGLGFVQNRERNLEMDDFIAKPIDINLMISKLKNIFKYEENLIDDEELYNGRENSFNIAHIISEPIIHINYQKAIYNLDNNKNLYIDILNRFIKNYSETIEEIKLLIENRDYLKVNDIFHVLKGISGYIGAENLYDEILRNRKYIEEKDYEKVNMNFEVFIRKYQNTYVEVYKVLDILKKDENIIVEKNLRSILKNTEDNEVIIKRLIECLEEGSVESIDLFNENIDKINKCFSFEKFQELKDAIETYNMEYSLKILKSR</sequence>
<keyword evidence="14" id="KW-0418">Kinase</keyword>
<evidence type="ECO:0000313" key="14">
    <source>
        <dbReference type="EMBL" id="ETJ18486.1"/>
    </source>
</evidence>
<dbReference type="CDD" id="cd17546">
    <property type="entry name" value="REC_hyHK_CKI1_RcsC-like"/>
    <property type="match status" value="1"/>
</dbReference>
<dbReference type="InterPro" id="IPR001789">
    <property type="entry name" value="Sig_transdc_resp-reg_receiver"/>
</dbReference>
<dbReference type="PROSITE" id="PS50109">
    <property type="entry name" value="HIS_KIN"/>
    <property type="match status" value="1"/>
</dbReference>